<reference evidence="3 4" key="1">
    <citation type="submission" date="2016-10" db="EMBL/GenBank/DDBJ databases">
        <authorList>
            <person name="de Groot N.N."/>
        </authorList>
    </citation>
    <scope>NUCLEOTIDE SEQUENCE [LARGE SCALE GENOMIC DNA]</scope>
    <source>
        <strain evidence="3 4">CGMCC 1.10228</strain>
    </source>
</reference>
<dbReference type="PANTHER" id="PTHR43833:SF7">
    <property type="entry name" value="KTR SYSTEM POTASSIUM UPTAKE PROTEIN C"/>
    <property type="match status" value="1"/>
</dbReference>
<feature type="domain" description="RCK N-terminal" evidence="1">
    <location>
        <begin position="5"/>
        <end position="121"/>
    </location>
</feature>
<dbReference type="OrthoDB" id="9776294at2"/>
<evidence type="ECO:0000259" key="1">
    <source>
        <dbReference type="PROSITE" id="PS51201"/>
    </source>
</evidence>
<dbReference type="InterPro" id="IPR006037">
    <property type="entry name" value="RCK_C"/>
</dbReference>
<proteinExistence type="predicted"/>
<dbReference type="Pfam" id="PF02080">
    <property type="entry name" value="TrkA_C"/>
    <property type="match status" value="1"/>
</dbReference>
<dbReference type="SUPFAM" id="SSF51735">
    <property type="entry name" value="NAD(P)-binding Rossmann-fold domains"/>
    <property type="match status" value="1"/>
</dbReference>
<sequence length="220" mass="23663">MKLADKQFAVIGLGRFGMSVCQELQDSGTQVLAIDLNEERVQAAASIVTQGLIANCTSEEAVAELKLSDYDMVMVAIGSDINSSILTTLVLKEAGVKSVWVKANDKFHAKILQKIGADHIIMPERDMGIRVARKMLDRRVLEFQPLGSGIAMTEIVVGAKLMTKQLSELSFYGAEGVQILGFKRGSSVQASPSGDQRLEIGDVVIVVGPEATLVSKLKSL</sequence>
<dbReference type="STRING" id="861298.SAMN04488136_11050"/>
<dbReference type="Gene3D" id="3.30.70.1450">
    <property type="entry name" value="Regulator of K+ conductance, C-terminal domain"/>
    <property type="match status" value="1"/>
</dbReference>
<dbReference type="InterPro" id="IPR003148">
    <property type="entry name" value="RCK_N"/>
</dbReference>
<dbReference type="AlphaFoldDB" id="A0A1G8ACZ1"/>
<dbReference type="RefSeq" id="WP_093272970.1">
    <property type="nucleotide sequence ID" value="NZ_FNDD01000010.1"/>
</dbReference>
<evidence type="ECO:0000313" key="3">
    <source>
        <dbReference type="EMBL" id="SDH18706.1"/>
    </source>
</evidence>
<protein>
    <submittedName>
        <fullName evidence="3">Trk system potassium uptake protein TrkA</fullName>
    </submittedName>
</protein>
<dbReference type="InterPro" id="IPR050721">
    <property type="entry name" value="Trk_Ktr_HKT_K-transport"/>
</dbReference>
<gene>
    <name evidence="3" type="ORF">SAMN04488136_11050</name>
</gene>
<accession>A0A1G8ACZ1</accession>
<dbReference type="Pfam" id="PF02254">
    <property type="entry name" value="TrkA_N"/>
    <property type="match status" value="1"/>
</dbReference>
<feature type="domain" description="RCK C-terminal" evidence="2">
    <location>
        <begin position="138"/>
        <end position="220"/>
    </location>
</feature>
<organism evidence="3 4">
    <name type="scientific">Vibrio xiamenensis</name>
    <dbReference type="NCBI Taxonomy" id="861298"/>
    <lineage>
        <taxon>Bacteria</taxon>
        <taxon>Pseudomonadati</taxon>
        <taxon>Pseudomonadota</taxon>
        <taxon>Gammaproteobacteria</taxon>
        <taxon>Vibrionales</taxon>
        <taxon>Vibrionaceae</taxon>
        <taxon>Vibrio</taxon>
    </lineage>
</organism>
<dbReference type="Proteomes" id="UP000198854">
    <property type="component" value="Unassembled WGS sequence"/>
</dbReference>
<dbReference type="InterPro" id="IPR036721">
    <property type="entry name" value="RCK_C_sf"/>
</dbReference>
<name>A0A1G8ACZ1_9VIBR</name>
<dbReference type="Gene3D" id="3.40.50.720">
    <property type="entry name" value="NAD(P)-binding Rossmann-like Domain"/>
    <property type="match status" value="1"/>
</dbReference>
<dbReference type="SUPFAM" id="SSF116726">
    <property type="entry name" value="TrkA C-terminal domain-like"/>
    <property type="match status" value="1"/>
</dbReference>
<dbReference type="PROSITE" id="PS51202">
    <property type="entry name" value="RCK_C"/>
    <property type="match status" value="1"/>
</dbReference>
<dbReference type="InterPro" id="IPR036291">
    <property type="entry name" value="NAD(P)-bd_dom_sf"/>
</dbReference>
<dbReference type="PANTHER" id="PTHR43833">
    <property type="entry name" value="POTASSIUM CHANNEL PROTEIN 2-RELATED-RELATED"/>
    <property type="match status" value="1"/>
</dbReference>
<dbReference type="GO" id="GO:0008324">
    <property type="term" value="F:monoatomic cation transmembrane transporter activity"/>
    <property type="evidence" value="ECO:0007669"/>
    <property type="project" value="InterPro"/>
</dbReference>
<evidence type="ECO:0000313" key="4">
    <source>
        <dbReference type="Proteomes" id="UP000198854"/>
    </source>
</evidence>
<dbReference type="GO" id="GO:0006813">
    <property type="term" value="P:potassium ion transport"/>
    <property type="evidence" value="ECO:0007669"/>
    <property type="project" value="InterPro"/>
</dbReference>
<keyword evidence="4" id="KW-1185">Reference proteome</keyword>
<dbReference type="EMBL" id="FNDD01000010">
    <property type="protein sequence ID" value="SDH18706.1"/>
    <property type="molecule type" value="Genomic_DNA"/>
</dbReference>
<evidence type="ECO:0000259" key="2">
    <source>
        <dbReference type="PROSITE" id="PS51202"/>
    </source>
</evidence>
<dbReference type="PROSITE" id="PS51201">
    <property type="entry name" value="RCK_N"/>
    <property type="match status" value="1"/>
</dbReference>